<dbReference type="InterPro" id="IPR017853">
    <property type="entry name" value="GH"/>
</dbReference>
<evidence type="ECO:0000256" key="7">
    <source>
        <dbReference type="SAM" id="MobiDB-lite"/>
    </source>
</evidence>
<evidence type="ECO:0000256" key="2">
    <source>
        <dbReference type="ARBA" id="ARBA00022801"/>
    </source>
</evidence>
<dbReference type="PANTHER" id="PTHR10353">
    <property type="entry name" value="GLYCOSYL HYDROLASE"/>
    <property type="match status" value="1"/>
</dbReference>
<dbReference type="InterPro" id="IPR033132">
    <property type="entry name" value="GH_1_N_CS"/>
</dbReference>
<evidence type="ECO:0000256" key="1">
    <source>
        <dbReference type="ARBA" id="ARBA00010838"/>
    </source>
</evidence>
<evidence type="ECO:0000313" key="8">
    <source>
        <dbReference type="EMBL" id="MDQ0360468.1"/>
    </source>
</evidence>
<evidence type="ECO:0000256" key="3">
    <source>
        <dbReference type="ARBA" id="ARBA00023295"/>
    </source>
</evidence>
<dbReference type="Gene3D" id="3.20.20.80">
    <property type="entry name" value="Glycosidases"/>
    <property type="match status" value="1"/>
</dbReference>
<accession>A0ABU0E0Q2</accession>
<keyword evidence="9" id="KW-1185">Reference proteome</keyword>
<keyword evidence="3 6" id="KW-0326">Glycosidase</keyword>
<dbReference type="SUPFAM" id="SSF51445">
    <property type="entry name" value="(Trans)glycosidases"/>
    <property type="match status" value="1"/>
</dbReference>
<dbReference type="InterPro" id="IPR001360">
    <property type="entry name" value="Glyco_hydro_1"/>
</dbReference>
<evidence type="ECO:0000256" key="5">
    <source>
        <dbReference type="RuleBase" id="RU003690"/>
    </source>
</evidence>
<gene>
    <name evidence="8" type="ORF">J2S15_001199</name>
</gene>
<dbReference type="PANTHER" id="PTHR10353:SF122">
    <property type="entry name" value="6-PHOSPHO-BETA-GLUCOSIDASE ASCB-RELATED"/>
    <property type="match status" value="1"/>
</dbReference>
<dbReference type="Proteomes" id="UP001230220">
    <property type="component" value="Unassembled WGS sequence"/>
</dbReference>
<name>A0ABU0E0Q2_9FIRM</name>
<dbReference type="RefSeq" id="WP_307406379.1">
    <property type="nucleotide sequence ID" value="NZ_JAUSUR010000001.1"/>
</dbReference>
<dbReference type="EC" id="3.2.1.86" evidence="8"/>
<dbReference type="PROSITE" id="PS00572">
    <property type="entry name" value="GLYCOSYL_HYDROL_F1_1"/>
    <property type="match status" value="1"/>
</dbReference>
<organism evidence="8 9">
    <name type="scientific">Breznakia pachnodae</name>
    <dbReference type="NCBI Taxonomy" id="265178"/>
    <lineage>
        <taxon>Bacteria</taxon>
        <taxon>Bacillati</taxon>
        <taxon>Bacillota</taxon>
        <taxon>Erysipelotrichia</taxon>
        <taxon>Erysipelotrichales</taxon>
        <taxon>Erysipelotrichaceae</taxon>
        <taxon>Breznakia</taxon>
    </lineage>
</organism>
<evidence type="ECO:0000256" key="6">
    <source>
        <dbReference type="RuleBase" id="RU004468"/>
    </source>
</evidence>
<comment type="similarity">
    <text evidence="1 5">Belongs to the glycosyl hydrolase 1 family.</text>
</comment>
<sequence>MSFPKDFLWGGATAANQCEGAWNEGEKGPSTSDVATGGSKEKAREFTRTIEDNLYYPNHEAVDFYHHYKEDIRLFAEMGYKCYRMSIAWTRIFPKGNEDKPNELGLQFYDNVFDECLKYGIEPIVSLSHFDTPLYLSDTYNGWKNRGLVDYFVKYGKAVIDRYHEKVKYWITFNEINSCLNGPFYVMGIRTEGNNKLQDIYQGTHHQFLASAKIVKYAHTTYPDIKVGAMYAGIFSYPHTCHPEDVIACQKDMDKQLYFTDVMCFGKYNDKASIFLKMNDFALVTYPEDEETLLNGKVDYLAFSYYMTLCSSRNKNIGLNLVGSAMNSEENEYLSEKTPWGVPLDPVGIRYALNLLYNRYQLPLFVVENGLGTYDRLEEDGSIHDEYRIDYTRKHIVEMKKAITNDGVPVIGYTTWSSIDIISAGTGEMSKRYGFIYVDKDDLGNGTLKRFRKDSFYWYKKVIASNGEYLD</sequence>
<reference evidence="8 9" key="1">
    <citation type="submission" date="2023-07" db="EMBL/GenBank/DDBJ databases">
        <title>Genomic Encyclopedia of Type Strains, Phase IV (KMG-IV): sequencing the most valuable type-strain genomes for metagenomic binning, comparative biology and taxonomic classification.</title>
        <authorList>
            <person name="Goeker M."/>
        </authorList>
    </citation>
    <scope>NUCLEOTIDE SEQUENCE [LARGE SCALE GENOMIC DNA]</scope>
    <source>
        <strain evidence="8 9">DSM 16784</strain>
    </source>
</reference>
<dbReference type="PROSITE" id="PS00653">
    <property type="entry name" value="GLYCOSYL_HYDROL_F1_2"/>
    <property type="match status" value="1"/>
</dbReference>
<feature type="active site" description="Nucleophile" evidence="4">
    <location>
        <position position="368"/>
    </location>
</feature>
<feature type="region of interest" description="Disordered" evidence="7">
    <location>
        <begin position="21"/>
        <end position="40"/>
    </location>
</feature>
<dbReference type="Pfam" id="PF00232">
    <property type="entry name" value="Glyco_hydro_1"/>
    <property type="match status" value="1"/>
</dbReference>
<dbReference type="InterPro" id="IPR018120">
    <property type="entry name" value="Glyco_hydro_1_AS"/>
</dbReference>
<keyword evidence="2 6" id="KW-0378">Hydrolase</keyword>
<dbReference type="EMBL" id="JAUSUR010000001">
    <property type="protein sequence ID" value="MDQ0360468.1"/>
    <property type="molecule type" value="Genomic_DNA"/>
</dbReference>
<protein>
    <submittedName>
        <fullName evidence="8">6-phospho-beta-glucosidase</fullName>
        <ecNumber evidence="8">3.2.1.86</ecNumber>
    </submittedName>
</protein>
<proteinExistence type="inferred from homology"/>
<dbReference type="GO" id="GO:0008706">
    <property type="term" value="F:6-phospho-beta-glucosidase activity"/>
    <property type="evidence" value="ECO:0007669"/>
    <property type="project" value="UniProtKB-EC"/>
</dbReference>
<evidence type="ECO:0000256" key="4">
    <source>
        <dbReference type="PROSITE-ProRule" id="PRU10055"/>
    </source>
</evidence>
<comment type="caution">
    <text evidence="8">The sequence shown here is derived from an EMBL/GenBank/DDBJ whole genome shotgun (WGS) entry which is preliminary data.</text>
</comment>
<dbReference type="PRINTS" id="PR00131">
    <property type="entry name" value="GLHYDRLASE1"/>
</dbReference>
<evidence type="ECO:0000313" key="9">
    <source>
        <dbReference type="Proteomes" id="UP001230220"/>
    </source>
</evidence>